<organism evidence="2 3">
    <name type="scientific">Hebeloma cylindrosporum</name>
    <dbReference type="NCBI Taxonomy" id="76867"/>
    <lineage>
        <taxon>Eukaryota</taxon>
        <taxon>Fungi</taxon>
        <taxon>Dikarya</taxon>
        <taxon>Basidiomycota</taxon>
        <taxon>Agaricomycotina</taxon>
        <taxon>Agaricomycetes</taxon>
        <taxon>Agaricomycetidae</taxon>
        <taxon>Agaricales</taxon>
        <taxon>Agaricineae</taxon>
        <taxon>Hymenogastraceae</taxon>
        <taxon>Hebeloma</taxon>
    </lineage>
</organism>
<sequence length="217" mass="24303">MQILIVSFRASEWKIYQDIPSPLDAELTNSRNPARNRKERKTAFLRNLINVFKVADRVIPGSANRSAFEEFLNPLFKSMEELETAWTKVPEFSKVYLSFISPGEHLADSEDVEDASKLGIRASSGPSAAQNVVLGTAALGVRCLFKNHITGQGESTPRTLLPAKVICESNLQRIFGGQEEQKPTTMSGLSPTQRKDGRDEYRQGVWTDLLENIYLLE</sequence>
<evidence type="ECO:0000313" key="3">
    <source>
        <dbReference type="Proteomes" id="UP000053424"/>
    </source>
</evidence>
<keyword evidence="3" id="KW-1185">Reference proteome</keyword>
<name>A0A0C2XG06_HEBCY</name>
<feature type="compositionally biased region" description="Polar residues" evidence="1">
    <location>
        <begin position="183"/>
        <end position="192"/>
    </location>
</feature>
<evidence type="ECO:0000313" key="2">
    <source>
        <dbReference type="EMBL" id="KIM36848.1"/>
    </source>
</evidence>
<proteinExistence type="predicted"/>
<gene>
    <name evidence="2" type="ORF">M413DRAFT_31455</name>
</gene>
<dbReference type="HOGENOM" id="CLU_1272442_0_0_1"/>
<protein>
    <submittedName>
        <fullName evidence="2">Uncharacterized protein</fullName>
    </submittedName>
</protein>
<feature type="region of interest" description="Disordered" evidence="1">
    <location>
        <begin position="177"/>
        <end position="200"/>
    </location>
</feature>
<dbReference type="EMBL" id="KN831802">
    <property type="protein sequence ID" value="KIM36848.1"/>
    <property type="molecule type" value="Genomic_DNA"/>
</dbReference>
<reference evidence="3" key="2">
    <citation type="submission" date="2015-01" db="EMBL/GenBank/DDBJ databases">
        <title>Evolutionary Origins and Diversification of the Mycorrhizal Mutualists.</title>
        <authorList>
            <consortium name="DOE Joint Genome Institute"/>
            <consortium name="Mycorrhizal Genomics Consortium"/>
            <person name="Kohler A."/>
            <person name="Kuo A."/>
            <person name="Nagy L.G."/>
            <person name="Floudas D."/>
            <person name="Copeland A."/>
            <person name="Barry K.W."/>
            <person name="Cichocki N."/>
            <person name="Veneault-Fourrey C."/>
            <person name="LaButti K."/>
            <person name="Lindquist E.A."/>
            <person name="Lipzen A."/>
            <person name="Lundell T."/>
            <person name="Morin E."/>
            <person name="Murat C."/>
            <person name="Riley R."/>
            <person name="Ohm R."/>
            <person name="Sun H."/>
            <person name="Tunlid A."/>
            <person name="Henrissat B."/>
            <person name="Grigoriev I.V."/>
            <person name="Hibbett D.S."/>
            <person name="Martin F."/>
        </authorList>
    </citation>
    <scope>NUCLEOTIDE SEQUENCE [LARGE SCALE GENOMIC DNA]</scope>
    <source>
        <strain evidence="3">h7</strain>
    </source>
</reference>
<accession>A0A0C2XG06</accession>
<dbReference type="AlphaFoldDB" id="A0A0C2XG06"/>
<dbReference type="Proteomes" id="UP000053424">
    <property type="component" value="Unassembled WGS sequence"/>
</dbReference>
<evidence type="ECO:0000256" key="1">
    <source>
        <dbReference type="SAM" id="MobiDB-lite"/>
    </source>
</evidence>
<reference evidence="2 3" key="1">
    <citation type="submission" date="2014-04" db="EMBL/GenBank/DDBJ databases">
        <authorList>
            <consortium name="DOE Joint Genome Institute"/>
            <person name="Kuo A."/>
            <person name="Gay G."/>
            <person name="Dore J."/>
            <person name="Kohler A."/>
            <person name="Nagy L.G."/>
            <person name="Floudas D."/>
            <person name="Copeland A."/>
            <person name="Barry K.W."/>
            <person name="Cichocki N."/>
            <person name="Veneault-Fourrey C."/>
            <person name="LaButti K."/>
            <person name="Lindquist E.A."/>
            <person name="Lipzen A."/>
            <person name="Lundell T."/>
            <person name="Morin E."/>
            <person name="Murat C."/>
            <person name="Sun H."/>
            <person name="Tunlid A."/>
            <person name="Henrissat B."/>
            <person name="Grigoriev I.V."/>
            <person name="Hibbett D.S."/>
            <person name="Martin F."/>
            <person name="Nordberg H.P."/>
            <person name="Cantor M.N."/>
            <person name="Hua S.X."/>
        </authorList>
    </citation>
    <scope>NUCLEOTIDE SEQUENCE [LARGE SCALE GENOMIC DNA]</scope>
    <source>
        <strain evidence="3">h7</strain>
    </source>
</reference>